<sequence length="82" mass="9453">MQCVPLTAASVLPSLRCLEITQQGEVKYTLIMTYMKSGSTITSRLLKTNDTFFFFEPFFGLLRDHRTDQHVCYPHGFCRSVK</sequence>
<accession>K1RG72</accession>
<dbReference type="AlphaFoldDB" id="K1RG72"/>
<dbReference type="InParanoid" id="K1RG72"/>
<gene>
    <name evidence="1" type="ORF">CGI_10021310</name>
</gene>
<reference evidence="1" key="1">
    <citation type="journal article" date="2012" name="Nature">
        <title>The oyster genome reveals stress adaptation and complexity of shell formation.</title>
        <authorList>
            <person name="Zhang G."/>
            <person name="Fang X."/>
            <person name="Guo X."/>
            <person name="Li L."/>
            <person name="Luo R."/>
            <person name="Xu F."/>
            <person name="Yang P."/>
            <person name="Zhang L."/>
            <person name="Wang X."/>
            <person name="Qi H."/>
            <person name="Xiong Z."/>
            <person name="Que H."/>
            <person name="Xie Y."/>
            <person name="Holland P.W."/>
            <person name="Paps J."/>
            <person name="Zhu Y."/>
            <person name="Wu F."/>
            <person name="Chen Y."/>
            <person name="Wang J."/>
            <person name="Peng C."/>
            <person name="Meng J."/>
            <person name="Yang L."/>
            <person name="Liu J."/>
            <person name="Wen B."/>
            <person name="Zhang N."/>
            <person name="Huang Z."/>
            <person name="Zhu Q."/>
            <person name="Feng Y."/>
            <person name="Mount A."/>
            <person name="Hedgecock D."/>
            <person name="Xu Z."/>
            <person name="Liu Y."/>
            <person name="Domazet-Loso T."/>
            <person name="Du Y."/>
            <person name="Sun X."/>
            <person name="Zhang S."/>
            <person name="Liu B."/>
            <person name="Cheng P."/>
            <person name="Jiang X."/>
            <person name="Li J."/>
            <person name="Fan D."/>
            <person name="Wang W."/>
            <person name="Fu W."/>
            <person name="Wang T."/>
            <person name="Wang B."/>
            <person name="Zhang J."/>
            <person name="Peng Z."/>
            <person name="Li Y."/>
            <person name="Li N."/>
            <person name="Wang J."/>
            <person name="Chen M."/>
            <person name="He Y."/>
            <person name="Tan F."/>
            <person name="Song X."/>
            <person name="Zheng Q."/>
            <person name="Huang R."/>
            <person name="Yang H."/>
            <person name="Du X."/>
            <person name="Chen L."/>
            <person name="Yang M."/>
            <person name="Gaffney P.M."/>
            <person name="Wang S."/>
            <person name="Luo L."/>
            <person name="She Z."/>
            <person name="Ming Y."/>
            <person name="Huang W."/>
            <person name="Zhang S."/>
            <person name="Huang B."/>
            <person name="Zhang Y."/>
            <person name="Qu T."/>
            <person name="Ni P."/>
            <person name="Miao G."/>
            <person name="Wang J."/>
            <person name="Wang Q."/>
            <person name="Steinberg C.E."/>
            <person name="Wang H."/>
            <person name="Li N."/>
            <person name="Qian L."/>
            <person name="Zhang G."/>
            <person name="Li Y."/>
            <person name="Yang H."/>
            <person name="Liu X."/>
            <person name="Wang J."/>
            <person name="Yin Y."/>
            <person name="Wang J."/>
        </authorList>
    </citation>
    <scope>NUCLEOTIDE SEQUENCE [LARGE SCALE GENOMIC DNA]</scope>
    <source>
        <strain evidence="1">05x7-T-G4-1.051#20</strain>
    </source>
</reference>
<proteinExistence type="predicted"/>
<name>K1RG72_MAGGI</name>
<protein>
    <submittedName>
        <fullName evidence="1">Uncharacterized protein</fullName>
    </submittedName>
</protein>
<evidence type="ECO:0000313" key="1">
    <source>
        <dbReference type="EMBL" id="EKC40430.1"/>
    </source>
</evidence>
<dbReference type="HOGENOM" id="CLU_2560505_0_0_1"/>
<organism evidence="1">
    <name type="scientific">Magallana gigas</name>
    <name type="common">Pacific oyster</name>
    <name type="synonym">Crassostrea gigas</name>
    <dbReference type="NCBI Taxonomy" id="29159"/>
    <lineage>
        <taxon>Eukaryota</taxon>
        <taxon>Metazoa</taxon>
        <taxon>Spiralia</taxon>
        <taxon>Lophotrochozoa</taxon>
        <taxon>Mollusca</taxon>
        <taxon>Bivalvia</taxon>
        <taxon>Autobranchia</taxon>
        <taxon>Pteriomorphia</taxon>
        <taxon>Ostreida</taxon>
        <taxon>Ostreoidea</taxon>
        <taxon>Ostreidae</taxon>
        <taxon>Magallana</taxon>
    </lineage>
</organism>
<dbReference type="EMBL" id="JH817782">
    <property type="protein sequence ID" value="EKC40430.1"/>
    <property type="molecule type" value="Genomic_DNA"/>
</dbReference>